<reference evidence="12 14" key="1">
    <citation type="submission" date="2021-11" db="EMBL/GenBank/DDBJ databases">
        <authorList>
            <person name="Islam A."/>
            <person name="Islam S."/>
            <person name="Flora M.S."/>
            <person name="Rahman M."/>
            <person name="Ziaur R.M."/>
            <person name="Epstein J.H."/>
            <person name="Hassan M."/>
            <person name="Klassen M."/>
            <person name="Woodard K."/>
            <person name="Webb A."/>
            <person name="Webby R.J."/>
            <person name="El Zowalaty M.E."/>
        </authorList>
    </citation>
    <scope>NUCLEOTIDE SEQUENCE</scope>
    <source>
        <strain evidence="13">Pbs1</strain>
        <strain evidence="12">Pbs3</strain>
    </source>
</reference>
<keyword evidence="7" id="KW-0695">RNA-directed DNA polymerase</keyword>
<sequence length="146" mass="16669">MPMIKKKKIKNLCGGCMKGKLMVKGSRLNPRQKTSNVLELIYTDVMGPMNTKSEGHVTYVFSFVDDYSRYVVAYFLKTTSKLLIKFKKFKDIVRNTVESPRQMLALGQLFVFVNKAMDKFCTRNGIVDQKSVPYSPQHNGVSVRTT</sequence>
<evidence type="ECO:0000256" key="4">
    <source>
        <dbReference type="ARBA" id="ARBA00022801"/>
    </source>
</evidence>
<keyword evidence="4" id="KW-0378">Hydrolase</keyword>
<protein>
    <recommendedName>
        <fullName evidence="10">Integrase catalytic domain-containing protein</fullName>
    </recommendedName>
</protein>
<dbReference type="AlphaFoldDB" id="A0AAU9L4K1"/>
<evidence type="ECO:0000256" key="7">
    <source>
        <dbReference type="ARBA" id="ARBA00022918"/>
    </source>
</evidence>
<proteinExistence type="predicted"/>
<dbReference type="PROSITE" id="PS50994">
    <property type="entry name" value="INTEGRASE"/>
    <property type="match status" value="1"/>
</dbReference>
<accession>A0AAU9L4K1</accession>
<keyword evidence="8" id="KW-0808">Transferase</keyword>
<evidence type="ECO:0000256" key="6">
    <source>
        <dbReference type="ARBA" id="ARBA00022908"/>
    </source>
</evidence>
<dbReference type="GO" id="GO:0003887">
    <property type="term" value="F:DNA-directed DNA polymerase activity"/>
    <property type="evidence" value="ECO:0007669"/>
    <property type="project" value="UniProtKB-KW"/>
</dbReference>
<dbReference type="InterPro" id="IPR001584">
    <property type="entry name" value="Integrase_cat-core"/>
</dbReference>
<dbReference type="EMBL" id="CAKKTJ010000132">
    <property type="protein sequence ID" value="CAH0476023.1"/>
    <property type="molecule type" value="Genomic_DNA"/>
</dbReference>
<dbReference type="GO" id="GO:0004519">
    <property type="term" value="F:endonuclease activity"/>
    <property type="evidence" value="ECO:0007669"/>
    <property type="project" value="UniProtKB-KW"/>
</dbReference>
<dbReference type="InterPro" id="IPR036397">
    <property type="entry name" value="RNaseH_sf"/>
</dbReference>
<evidence type="ECO:0000256" key="9">
    <source>
        <dbReference type="ARBA" id="ARBA00023172"/>
    </source>
</evidence>
<keyword evidence="14" id="KW-1185">Reference proteome</keyword>
<dbReference type="SUPFAM" id="SSF53098">
    <property type="entry name" value="Ribonuclease H-like"/>
    <property type="match status" value="1"/>
</dbReference>
<evidence type="ECO:0000313" key="14">
    <source>
        <dbReference type="Proteomes" id="UP001158986"/>
    </source>
</evidence>
<evidence type="ECO:0000313" key="15">
    <source>
        <dbReference type="Proteomes" id="UP001160483"/>
    </source>
</evidence>
<organism evidence="12 15">
    <name type="scientific">Peronospora belbahrii</name>
    <dbReference type="NCBI Taxonomy" id="622444"/>
    <lineage>
        <taxon>Eukaryota</taxon>
        <taxon>Sar</taxon>
        <taxon>Stramenopiles</taxon>
        <taxon>Oomycota</taxon>
        <taxon>Peronosporomycetes</taxon>
        <taxon>Peronosporales</taxon>
        <taxon>Peronosporaceae</taxon>
        <taxon>Peronospora</taxon>
    </lineage>
</organism>
<evidence type="ECO:0000256" key="3">
    <source>
        <dbReference type="ARBA" id="ARBA00022759"/>
    </source>
</evidence>
<gene>
    <name evidence="13" type="ORF">PBS001_LOCUS3047</name>
    <name evidence="11" type="ORF">PBS003_LOCUS1725</name>
    <name evidence="12" type="ORF">PBS003_LOCUS2831</name>
</gene>
<evidence type="ECO:0000256" key="1">
    <source>
        <dbReference type="ARBA" id="ARBA00022722"/>
    </source>
</evidence>
<keyword evidence="3" id="KW-0255">Endonuclease</keyword>
<dbReference type="GO" id="GO:0015074">
    <property type="term" value="P:DNA integration"/>
    <property type="evidence" value="ECO:0007669"/>
    <property type="project" value="UniProtKB-KW"/>
</dbReference>
<dbReference type="GO" id="GO:0003676">
    <property type="term" value="F:nucleic acid binding"/>
    <property type="evidence" value="ECO:0007669"/>
    <property type="project" value="InterPro"/>
</dbReference>
<dbReference type="GO" id="GO:0003964">
    <property type="term" value="F:RNA-directed DNA polymerase activity"/>
    <property type="evidence" value="ECO:0007669"/>
    <property type="project" value="UniProtKB-KW"/>
</dbReference>
<dbReference type="Proteomes" id="UP001160483">
    <property type="component" value="Unassembled WGS sequence"/>
</dbReference>
<keyword evidence="9" id="KW-0233">DNA recombination</keyword>
<keyword evidence="5" id="KW-0460">Magnesium</keyword>
<dbReference type="PANTHER" id="PTHR42648">
    <property type="entry name" value="TRANSPOSASE, PUTATIVE-RELATED"/>
    <property type="match status" value="1"/>
</dbReference>
<dbReference type="GO" id="GO:0046872">
    <property type="term" value="F:metal ion binding"/>
    <property type="evidence" value="ECO:0007669"/>
    <property type="project" value="UniProtKB-KW"/>
</dbReference>
<keyword evidence="1" id="KW-0540">Nuclease</keyword>
<evidence type="ECO:0000256" key="2">
    <source>
        <dbReference type="ARBA" id="ARBA00022723"/>
    </source>
</evidence>
<dbReference type="EMBL" id="CAKLCB010000165">
    <property type="protein sequence ID" value="CAH0516379.1"/>
    <property type="molecule type" value="Genomic_DNA"/>
</dbReference>
<dbReference type="EMBL" id="CAKKTJ010000114">
    <property type="protein sequence ID" value="CAH0474887.1"/>
    <property type="molecule type" value="Genomic_DNA"/>
</dbReference>
<evidence type="ECO:0000313" key="12">
    <source>
        <dbReference type="EMBL" id="CAH0476023.1"/>
    </source>
</evidence>
<dbReference type="InterPro" id="IPR039537">
    <property type="entry name" value="Retrotran_Ty1/copia-like"/>
</dbReference>
<dbReference type="Proteomes" id="UP001158986">
    <property type="component" value="Unassembled WGS sequence"/>
</dbReference>
<dbReference type="Gene3D" id="3.30.420.10">
    <property type="entry name" value="Ribonuclease H-like superfamily/Ribonuclease H"/>
    <property type="match status" value="1"/>
</dbReference>
<dbReference type="PANTHER" id="PTHR42648:SF11">
    <property type="entry name" value="TRANSPOSON TY4-P GAG-POL POLYPROTEIN"/>
    <property type="match status" value="1"/>
</dbReference>
<keyword evidence="2" id="KW-0479">Metal-binding</keyword>
<comment type="caution">
    <text evidence="12">The sequence shown here is derived from an EMBL/GenBank/DDBJ whole genome shotgun (WGS) entry which is preliminary data.</text>
</comment>
<name>A0AAU9L4K1_9STRA</name>
<dbReference type="GO" id="GO:0016787">
    <property type="term" value="F:hydrolase activity"/>
    <property type="evidence" value="ECO:0007669"/>
    <property type="project" value="UniProtKB-KW"/>
</dbReference>
<keyword evidence="6" id="KW-0229">DNA integration</keyword>
<evidence type="ECO:0000256" key="5">
    <source>
        <dbReference type="ARBA" id="ARBA00022842"/>
    </source>
</evidence>
<evidence type="ECO:0000256" key="8">
    <source>
        <dbReference type="ARBA" id="ARBA00022932"/>
    </source>
</evidence>
<evidence type="ECO:0000313" key="13">
    <source>
        <dbReference type="EMBL" id="CAH0516379.1"/>
    </source>
</evidence>
<keyword evidence="8" id="KW-0548">Nucleotidyltransferase</keyword>
<feature type="domain" description="Integrase catalytic" evidence="10">
    <location>
        <begin position="26"/>
        <end position="146"/>
    </location>
</feature>
<evidence type="ECO:0000313" key="11">
    <source>
        <dbReference type="EMBL" id="CAH0474887.1"/>
    </source>
</evidence>
<evidence type="ECO:0000259" key="10">
    <source>
        <dbReference type="PROSITE" id="PS50994"/>
    </source>
</evidence>
<dbReference type="GO" id="GO:0006310">
    <property type="term" value="P:DNA recombination"/>
    <property type="evidence" value="ECO:0007669"/>
    <property type="project" value="UniProtKB-KW"/>
</dbReference>
<dbReference type="InterPro" id="IPR012337">
    <property type="entry name" value="RNaseH-like_sf"/>
</dbReference>
<keyword evidence="8" id="KW-0239">DNA-directed DNA polymerase</keyword>